<dbReference type="Proteomes" id="UP000187203">
    <property type="component" value="Unassembled WGS sequence"/>
</dbReference>
<sequence>MLEVEMHKLQVEALASENGIEEPVSIKVFEDLRYMVSKLEVICSDLYSKLQIEWDAYLTSRRLTDQNGPAIF</sequence>
<accession>A0A1R3KK52</accession>
<reference evidence="2" key="1">
    <citation type="submission" date="2013-09" db="EMBL/GenBank/DDBJ databases">
        <title>Corchorus olitorius genome sequencing.</title>
        <authorList>
            <person name="Alam M."/>
            <person name="Haque M.S."/>
            <person name="Islam M.S."/>
            <person name="Emdad E.M."/>
            <person name="Islam M.M."/>
            <person name="Ahmed B."/>
            <person name="Halim A."/>
            <person name="Hossen Q.M.M."/>
            <person name="Hossain M.Z."/>
            <person name="Ahmed R."/>
            <person name="Khan M.M."/>
            <person name="Islam R."/>
            <person name="Rashid M.M."/>
            <person name="Khan S.A."/>
            <person name="Rahman M.S."/>
            <person name="Alam M."/>
            <person name="Yahiya A.S."/>
            <person name="Khan M.S."/>
            <person name="Azam M.S."/>
            <person name="Haque T."/>
            <person name="Lashkar M.Z.H."/>
            <person name="Akhand A.I."/>
            <person name="Morshed G."/>
            <person name="Roy S."/>
            <person name="Uddin K.S."/>
            <person name="Rabeya T."/>
            <person name="Hossain A.S."/>
            <person name="Chowdhury A."/>
            <person name="Snigdha A.R."/>
            <person name="Mortoza M.S."/>
            <person name="Matin S.A."/>
            <person name="Hoque S.M.E."/>
            <person name="Islam M.K."/>
            <person name="Roy D.K."/>
            <person name="Haider R."/>
            <person name="Moosa M.M."/>
            <person name="Elias S.M."/>
            <person name="Hasan A.M."/>
            <person name="Jahan S."/>
            <person name="Shafiuddin M."/>
            <person name="Mahmood N."/>
            <person name="Shommy N.S."/>
        </authorList>
    </citation>
    <scope>NUCLEOTIDE SEQUENCE [LARGE SCALE GENOMIC DNA]</scope>
    <source>
        <strain evidence="2">cv. O-4</strain>
    </source>
</reference>
<dbReference type="AlphaFoldDB" id="A0A1R3KK52"/>
<evidence type="ECO:0000313" key="1">
    <source>
        <dbReference type="EMBL" id="OMP07467.1"/>
    </source>
</evidence>
<protein>
    <submittedName>
        <fullName evidence="1">TMV resistance protein N-like protein</fullName>
    </submittedName>
</protein>
<organism evidence="1 2">
    <name type="scientific">Corchorus olitorius</name>
    <dbReference type="NCBI Taxonomy" id="93759"/>
    <lineage>
        <taxon>Eukaryota</taxon>
        <taxon>Viridiplantae</taxon>
        <taxon>Streptophyta</taxon>
        <taxon>Embryophyta</taxon>
        <taxon>Tracheophyta</taxon>
        <taxon>Spermatophyta</taxon>
        <taxon>Magnoliopsida</taxon>
        <taxon>eudicotyledons</taxon>
        <taxon>Gunneridae</taxon>
        <taxon>Pentapetalae</taxon>
        <taxon>rosids</taxon>
        <taxon>malvids</taxon>
        <taxon>Malvales</taxon>
        <taxon>Malvaceae</taxon>
        <taxon>Grewioideae</taxon>
        <taxon>Apeibeae</taxon>
        <taxon>Corchorus</taxon>
    </lineage>
</organism>
<proteinExistence type="predicted"/>
<gene>
    <name evidence="1" type="ORF">COLO4_07320</name>
</gene>
<dbReference type="EMBL" id="AWUE01013218">
    <property type="protein sequence ID" value="OMP07467.1"/>
    <property type="molecule type" value="Genomic_DNA"/>
</dbReference>
<evidence type="ECO:0000313" key="2">
    <source>
        <dbReference type="Proteomes" id="UP000187203"/>
    </source>
</evidence>
<name>A0A1R3KK52_9ROSI</name>
<comment type="caution">
    <text evidence="1">The sequence shown here is derived from an EMBL/GenBank/DDBJ whole genome shotgun (WGS) entry which is preliminary data.</text>
</comment>
<keyword evidence="2" id="KW-1185">Reference proteome</keyword>